<organism evidence="1 2">
    <name type="scientific">Schizothecium vesticola</name>
    <dbReference type="NCBI Taxonomy" id="314040"/>
    <lineage>
        <taxon>Eukaryota</taxon>
        <taxon>Fungi</taxon>
        <taxon>Dikarya</taxon>
        <taxon>Ascomycota</taxon>
        <taxon>Pezizomycotina</taxon>
        <taxon>Sordariomycetes</taxon>
        <taxon>Sordariomycetidae</taxon>
        <taxon>Sordariales</taxon>
        <taxon>Schizotheciaceae</taxon>
        <taxon>Schizothecium</taxon>
    </lineage>
</organism>
<evidence type="ECO:0000313" key="2">
    <source>
        <dbReference type="Proteomes" id="UP001172155"/>
    </source>
</evidence>
<dbReference type="EMBL" id="JAUKUD010000002">
    <property type="protein sequence ID" value="KAK0751608.1"/>
    <property type="molecule type" value="Genomic_DNA"/>
</dbReference>
<gene>
    <name evidence="1" type="ORF">B0T18DRAFT_320465</name>
</gene>
<sequence length="171" mass="19060">MSAALRTQAVRAARQIRPAQVRNTRSYASDHGHGHHAHGVEESLGMGFWIAVGSIPASVLVYMVSRPDKNGEKTVIEKWIGQAMDMQTEMATKNHNNAAAIEQAAKDRHLFYHVPRQRHIELKYPETFGHGSPYNVPAGHSVNMDKVVAHYHQKHLDAEERKAKKLAAAAE</sequence>
<evidence type="ECO:0000313" key="1">
    <source>
        <dbReference type="EMBL" id="KAK0751608.1"/>
    </source>
</evidence>
<comment type="caution">
    <text evidence="1">The sequence shown here is derived from an EMBL/GenBank/DDBJ whole genome shotgun (WGS) entry which is preliminary data.</text>
</comment>
<reference evidence="1" key="1">
    <citation type="submission" date="2023-06" db="EMBL/GenBank/DDBJ databases">
        <title>Genome-scale phylogeny and comparative genomics of the fungal order Sordariales.</title>
        <authorList>
            <consortium name="Lawrence Berkeley National Laboratory"/>
            <person name="Hensen N."/>
            <person name="Bonometti L."/>
            <person name="Westerberg I."/>
            <person name="Brannstrom I.O."/>
            <person name="Guillou S."/>
            <person name="Cros-Aarteil S."/>
            <person name="Calhoun S."/>
            <person name="Haridas S."/>
            <person name="Kuo A."/>
            <person name="Mondo S."/>
            <person name="Pangilinan J."/>
            <person name="Riley R."/>
            <person name="LaButti K."/>
            <person name="Andreopoulos B."/>
            <person name="Lipzen A."/>
            <person name="Chen C."/>
            <person name="Yanf M."/>
            <person name="Daum C."/>
            <person name="Ng V."/>
            <person name="Clum A."/>
            <person name="Steindorff A."/>
            <person name="Ohm R."/>
            <person name="Martin F."/>
            <person name="Silar P."/>
            <person name="Natvig D."/>
            <person name="Lalanne C."/>
            <person name="Gautier V."/>
            <person name="Ament-velasquez S.L."/>
            <person name="Kruys A."/>
            <person name="Hutchinson M.I."/>
            <person name="Powell A.J."/>
            <person name="Barry K."/>
            <person name="Miller A.N."/>
            <person name="Grigoriev I.V."/>
            <person name="Debuchy R."/>
            <person name="Gladieux P."/>
            <person name="Thoren M.H."/>
            <person name="Johannesson H."/>
        </authorList>
    </citation>
    <scope>NUCLEOTIDE SEQUENCE</scope>
    <source>
        <strain evidence="1">SMH3187-1</strain>
    </source>
</reference>
<dbReference type="AlphaFoldDB" id="A0AA40F5E8"/>
<dbReference type="InterPro" id="IPR034444">
    <property type="entry name" value="Nuo17.8"/>
</dbReference>
<name>A0AA40F5E8_9PEZI</name>
<proteinExistence type="predicted"/>
<dbReference type="Proteomes" id="UP001172155">
    <property type="component" value="Unassembled WGS sequence"/>
</dbReference>
<accession>A0AA40F5E8</accession>
<evidence type="ECO:0008006" key="3">
    <source>
        <dbReference type="Google" id="ProtNLM"/>
    </source>
</evidence>
<dbReference type="PANTHER" id="PTHR42100:SF1">
    <property type="entry name" value="OXIDOREDUCTASE 178 KDA SUBUNIT, PUTATIVE (AFU_ORTHOLOGUE AFUA_8G04320)-RELATED"/>
    <property type="match status" value="1"/>
</dbReference>
<protein>
    <recommendedName>
        <fullName evidence="3">NADH-ubiquinone oxidoreductase 17.8 kDa subunit</fullName>
    </recommendedName>
</protein>
<dbReference type="PANTHER" id="PTHR42100">
    <property type="entry name" value="OXIDOREDUCTASE 178 KDA SUBUNIT, PUTATIVE (AFU_ORTHOLOGUE AFUA_8G04320)-RELATED"/>
    <property type="match status" value="1"/>
</dbReference>
<dbReference type="GO" id="GO:0005739">
    <property type="term" value="C:mitochondrion"/>
    <property type="evidence" value="ECO:0007669"/>
    <property type="project" value="InterPro"/>
</dbReference>
<keyword evidence="2" id="KW-1185">Reference proteome</keyword>